<dbReference type="InterPro" id="IPR005119">
    <property type="entry name" value="LysR_subst-bd"/>
</dbReference>
<reference evidence="6 7" key="1">
    <citation type="submission" date="2019-07" db="EMBL/GenBank/DDBJ databases">
        <title>The pathways for chlorine oxyanion respiration interact through the shared metabolite chlorate.</title>
        <authorList>
            <person name="Barnum T.P."/>
            <person name="Cheng Y."/>
            <person name="Hill K.A."/>
            <person name="Lucas L.N."/>
            <person name="Carlson H.K."/>
            <person name="Coates J.D."/>
        </authorList>
    </citation>
    <scope>NUCLEOTIDE SEQUENCE [LARGE SCALE GENOMIC DNA]</scope>
    <source>
        <strain evidence="6 7">SFB-3</strain>
    </source>
</reference>
<dbReference type="FunFam" id="1.10.10.10:FF:000001">
    <property type="entry name" value="LysR family transcriptional regulator"/>
    <property type="match status" value="1"/>
</dbReference>
<evidence type="ECO:0000313" key="6">
    <source>
        <dbReference type="EMBL" id="TVO57115.1"/>
    </source>
</evidence>
<dbReference type="Gene3D" id="1.10.10.10">
    <property type="entry name" value="Winged helix-like DNA-binding domain superfamily/Winged helix DNA-binding domain"/>
    <property type="match status" value="1"/>
</dbReference>
<feature type="domain" description="HTH lysR-type" evidence="5">
    <location>
        <begin position="1"/>
        <end position="59"/>
    </location>
</feature>
<dbReference type="InterPro" id="IPR036390">
    <property type="entry name" value="WH_DNA-bd_sf"/>
</dbReference>
<dbReference type="Pfam" id="PF03466">
    <property type="entry name" value="LysR_substrate"/>
    <property type="match status" value="1"/>
</dbReference>
<evidence type="ECO:0000256" key="2">
    <source>
        <dbReference type="ARBA" id="ARBA00023015"/>
    </source>
</evidence>
<evidence type="ECO:0000259" key="5">
    <source>
        <dbReference type="PROSITE" id="PS50931"/>
    </source>
</evidence>
<keyword evidence="4" id="KW-0804">Transcription</keyword>
<dbReference type="PANTHER" id="PTHR30537">
    <property type="entry name" value="HTH-TYPE TRANSCRIPTIONAL REGULATOR"/>
    <property type="match status" value="1"/>
</dbReference>
<dbReference type="RefSeq" id="WP_144309362.1">
    <property type="nucleotide sequence ID" value="NZ_VMNK01000007.1"/>
</dbReference>
<evidence type="ECO:0000256" key="3">
    <source>
        <dbReference type="ARBA" id="ARBA00023125"/>
    </source>
</evidence>
<dbReference type="FunFam" id="3.40.190.290:FF:000001">
    <property type="entry name" value="Transcriptional regulator, LysR family"/>
    <property type="match status" value="1"/>
</dbReference>
<gene>
    <name evidence="6" type="ORF">FHP91_09455</name>
</gene>
<keyword evidence="3" id="KW-0238">DNA-binding</keyword>
<dbReference type="EMBL" id="VMNK01000007">
    <property type="protein sequence ID" value="TVO57115.1"/>
    <property type="molecule type" value="Genomic_DNA"/>
</dbReference>
<comment type="similarity">
    <text evidence="1">Belongs to the LysR transcriptional regulatory family.</text>
</comment>
<keyword evidence="7" id="KW-1185">Reference proteome</keyword>
<dbReference type="PROSITE" id="PS50931">
    <property type="entry name" value="HTH_LYSR"/>
    <property type="match status" value="1"/>
</dbReference>
<dbReference type="InterPro" id="IPR036388">
    <property type="entry name" value="WH-like_DNA-bd_sf"/>
</dbReference>
<dbReference type="SUPFAM" id="SSF46785">
    <property type="entry name" value="Winged helix' DNA-binding domain"/>
    <property type="match status" value="1"/>
</dbReference>
<dbReference type="GO" id="GO:0003700">
    <property type="term" value="F:DNA-binding transcription factor activity"/>
    <property type="evidence" value="ECO:0007669"/>
    <property type="project" value="InterPro"/>
</dbReference>
<dbReference type="Gene3D" id="3.40.190.290">
    <property type="match status" value="1"/>
</dbReference>
<dbReference type="Proteomes" id="UP000319502">
    <property type="component" value="Unassembled WGS sequence"/>
</dbReference>
<proteinExistence type="inferred from homology"/>
<name>A0A557QW19_9RHOO</name>
<sequence>MSKVDGMLIFARVVEAKSFSEAARRMNATRSKLSKAVAALEASLGVRLLNRSTRRLSLTEIGAAYYAHCARIVQELEDADQTIGHLQAEPRGVLKISASVAFGTLHIAPALPDFLARYPALSVDMTINDRIVDLADEGYDVAVRIVPEPAPALVARRLAPIRRMVCATPAYFRQHGVPRTPEDLVGHNCLHYTHMGERDMWHFSGPVGRIAVPVSGRLHINDDEALSQAVLGGLGVALLPTFIVGADLQAGRLQAVLSEYVPVERFAYAVYLPTRHLPAKVRVFIDFLLERFGPQPYWDARQGAARDV</sequence>
<dbReference type="Pfam" id="PF00126">
    <property type="entry name" value="HTH_1"/>
    <property type="match status" value="1"/>
</dbReference>
<dbReference type="InterPro" id="IPR058163">
    <property type="entry name" value="LysR-type_TF_proteobact-type"/>
</dbReference>
<comment type="caution">
    <text evidence="6">The sequence shown here is derived from an EMBL/GenBank/DDBJ whole genome shotgun (WGS) entry which is preliminary data.</text>
</comment>
<evidence type="ECO:0000256" key="1">
    <source>
        <dbReference type="ARBA" id="ARBA00009437"/>
    </source>
</evidence>
<dbReference type="GO" id="GO:0006351">
    <property type="term" value="P:DNA-templated transcription"/>
    <property type="evidence" value="ECO:0007669"/>
    <property type="project" value="TreeGrafter"/>
</dbReference>
<dbReference type="CDD" id="cd08422">
    <property type="entry name" value="PBP2_CrgA_like"/>
    <property type="match status" value="1"/>
</dbReference>
<dbReference type="OrthoDB" id="8705920at2"/>
<accession>A0A557QW19</accession>
<dbReference type="PANTHER" id="PTHR30537:SF5">
    <property type="entry name" value="HTH-TYPE TRANSCRIPTIONAL ACTIVATOR TTDR-RELATED"/>
    <property type="match status" value="1"/>
</dbReference>
<evidence type="ECO:0000313" key="7">
    <source>
        <dbReference type="Proteomes" id="UP000319502"/>
    </source>
</evidence>
<evidence type="ECO:0000256" key="4">
    <source>
        <dbReference type="ARBA" id="ARBA00023163"/>
    </source>
</evidence>
<dbReference type="InterPro" id="IPR000847">
    <property type="entry name" value="LysR_HTH_N"/>
</dbReference>
<dbReference type="AlphaFoldDB" id="A0A557QW19"/>
<dbReference type="SUPFAM" id="SSF53850">
    <property type="entry name" value="Periplasmic binding protein-like II"/>
    <property type="match status" value="1"/>
</dbReference>
<dbReference type="GO" id="GO:0043565">
    <property type="term" value="F:sequence-specific DNA binding"/>
    <property type="evidence" value="ECO:0007669"/>
    <property type="project" value="TreeGrafter"/>
</dbReference>
<organism evidence="6 7">
    <name type="scientific">Denitromonas halophila</name>
    <dbReference type="NCBI Taxonomy" id="1629404"/>
    <lineage>
        <taxon>Bacteria</taxon>
        <taxon>Pseudomonadati</taxon>
        <taxon>Pseudomonadota</taxon>
        <taxon>Betaproteobacteria</taxon>
        <taxon>Rhodocyclales</taxon>
        <taxon>Zoogloeaceae</taxon>
        <taxon>Denitromonas</taxon>
    </lineage>
</organism>
<keyword evidence="2" id="KW-0805">Transcription regulation</keyword>
<protein>
    <submittedName>
        <fullName evidence="6">LysR family transcriptional regulator</fullName>
    </submittedName>
</protein>